<feature type="region of interest" description="Disordered" evidence="3">
    <location>
        <begin position="183"/>
        <end position="220"/>
    </location>
</feature>
<evidence type="ECO:0000259" key="4">
    <source>
        <dbReference type="Pfam" id="PF00326"/>
    </source>
</evidence>
<reference evidence="6" key="1">
    <citation type="journal article" date="2019" name="Int. J. Syst. Evol. Microbiol.">
        <title>The Global Catalogue of Microorganisms (GCM) 10K type strain sequencing project: providing services to taxonomists for standard genome sequencing and annotation.</title>
        <authorList>
            <consortium name="The Broad Institute Genomics Platform"/>
            <consortium name="The Broad Institute Genome Sequencing Center for Infectious Disease"/>
            <person name="Wu L."/>
            <person name="Ma J."/>
        </authorList>
    </citation>
    <scope>NUCLEOTIDE SEQUENCE [LARGE SCALE GENOMIC DNA]</scope>
    <source>
        <strain evidence="6">JCM 18956</strain>
    </source>
</reference>
<feature type="compositionally biased region" description="Basic and acidic residues" evidence="3">
    <location>
        <begin position="211"/>
        <end position="220"/>
    </location>
</feature>
<proteinExistence type="predicted"/>
<dbReference type="InterPro" id="IPR029058">
    <property type="entry name" value="AB_hydrolase_fold"/>
</dbReference>
<dbReference type="Proteomes" id="UP001501295">
    <property type="component" value="Unassembled WGS sequence"/>
</dbReference>
<accession>A0ABP8W8Z1</accession>
<keyword evidence="2" id="KW-0645">Protease</keyword>
<dbReference type="PANTHER" id="PTHR42776:SF4">
    <property type="entry name" value="ACYLAMINO-ACID-RELEASING ENZYME"/>
    <property type="match status" value="1"/>
</dbReference>
<keyword evidence="6" id="KW-1185">Reference proteome</keyword>
<evidence type="ECO:0000256" key="3">
    <source>
        <dbReference type="SAM" id="MobiDB-lite"/>
    </source>
</evidence>
<evidence type="ECO:0000313" key="5">
    <source>
        <dbReference type="EMBL" id="GAA4683797.1"/>
    </source>
</evidence>
<dbReference type="Pfam" id="PF07676">
    <property type="entry name" value="PD40"/>
    <property type="match status" value="3"/>
</dbReference>
<dbReference type="Gene3D" id="3.40.50.1820">
    <property type="entry name" value="alpha/beta hydrolase"/>
    <property type="match status" value="1"/>
</dbReference>
<sequence length="668" mass="70509">MKPTDISLLQSVSHPTVSPDGSRVVFAVSRPDLGADTSVGQLWQVPSDGSAPARRLTRGFHDAAPSFSPDGSLLAFLRSTADGAPQLHVIDAVGGEPVAVTDQKLGVSEFSWSPDGRRIVFVSRVPEHGRYGTVEGVGASAEPARLITTTRYLANGLGYTTDRRAQIFVADVPDVFGEPFVKTVPSIDDESDGDKEARGEVPTPVQVTSDDADHAHPRFTPDNRAVTFVAALHAGRDTDLRSSAWAVGISADGAFTTTTEILGGDLGVDDVVATESGTTFVLASDLGASGRDFVGTNAALYALTEAGAEPRRLTDPETVDLGASALVPIDDDAVLVVDTTRGTVQLLRVDSQGTVTRLTDGPVEVSGYATAAGTTAVSLATPESAGDVAVVRDGGLDTLTDFSAALRLAGTAAAPELVVTARDGSPVHGWVLTPEGEGPHPTLLVIHGGPYSQYTGSLFDEAQVYVGAGYGVVMCNPRGAAGYGQSFGRSIKEAMGTVDMDDVLDFLDGALAENSRLDASRVGIMGGSYGGYLTAWTIAHEHRFAGAIVERGFLDPEFFIGVSDIGTYFSEEYASSDPAKMAEQSPQAFVSQVTTPTFVIHSEDDLRCPLSQAQRYHLGLVRAGVDTKMLVFPGENHELSRSGRPRHRVQRFEAILDWWSQYLPVEAA</sequence>
<dbReference type="EMBL" id="BAABLM010000010">
    <property type="protein sequence ID" value="GAA4683797.1"/>
    <property type="molecule type" value="Genomic_DNA"/>
</dbReference>
<evidence type="ECO:0000256" key="2">
    <source>
        <dbReference type="ARBA" id="ARBA00022825"/>
    </source>
</evidence>
<feature type="domain" description="Peptidase S9 prolyl oligopeptidase catalytic" evidence="4">
    <location>
        <begin position="461"/>
        <end position="663"/>
    </location>
</feature>
<dbReference type="RefSeq" id="WP_345376931.1">
    <property type="nucleotide sequence ID" value="NZ_BAABLM010000010.1"/>
</dbReference>
<name>A0ABP8W8Z1_9MICO</name>
<dbReference type="InterPro" id="IPR011659">
    <property type="entry name" value="WD40"/>
</dbReference>
<dbReference type="Gene3D" id="2.120.10.30">
    <property type="entry name" value="TolB, C-terminal domain"/>
    <property type="match status" value="1"/>
</dbReference>
<gene>
    <name evidence="5" type="ORF">GCM10025780_31940</name>
</gene>
<organism evidence="5 6">
    <name type="scientific">Frondihabitans cladoniiphilus</name>
    <dbReference type="NCBI Taxonomy" id="715785"/>
    <lineage>
        <taxon>Bacteria</taxon>
        <taxon>Bacillati</taxon>
        <taxon>Actinomycetota</taxon>
        <taxon>Actinomycetes</taxon>
        <taxon>Micrococcales</taxon>
        <taxon>Microbacteriaceae</taxon>
        <taxon>Frondihabitans</taxon>
    </lineage>
</organism>
<protein>
    <submittedName>
        <fullName evidence="5">S9 family peptidase</fullName>
    </submittedName>
</protein>
<keyword evidence="2" id="KW-0720">Serine protease</keyword>
<dbReference type="InterPro" id="IPR001375">
    <property type="entry name" value="Peptidase_S9_cat"/>
</dbReference>
<dbReference type="Pfam" id="PF00326">
    <property type="entry name" value="Peptidase_S9"/>
    <property type="match status" value="1"/>
</dbReference>
<evidence type="ECO:0000256" key="1">
    <source>
        <dbReference type="ARBA" id="ARBA00022801"/>
    </source>
</evidence>
<evidence type="ECO:0000313" key="6">
    <source>
        <dbReference type="Proteomes" id="UP001501295"/>
    </source>
</evidence>
<comment type="caution">
    <text evidence="5">The sequence shown here is derived from an EMBL/GenBank/DDBJ whole genome shotgun (WGS) entry which is preliminary data.</text>
</comment>
<dbReference type="SUPFAM" id="SSF53474">
    <property type="entry name" value="alpha/beta-Hydrolases"/>
    <property type="match status" value="1"/>
</dbReference>
<dbReference type="PANTHER" id="PTHR42776">
    <property type="entry name" value="SERINE PEPTIDASE S9 FAMILY MEMBER"/>
    <property type="match status" value="1"/>
</dbReference>
<dbReference type="SUPFAM" id="SSF82171">
    <property type="entry name" value="DPP6 N-terminal domain-like"/>
    <property type="match status" value="1"/>
</dbReference>
<keyword evidence="1" id="KW-0378">Hydrolase</keyword>
<dbReference type="InterPro" id="IPR011042">
    <property type="entry name" value="6-blade_b-propeller_TolB-like"/>
</dbReference>